<comment type="caution">
    <text evidence="1">The sequence shown here is derived from an EMBL/GenBank/DDBJ whole genome shotgun (WGS) entry which is preliminary data.</text>
</comment>
<evidence type="ECO:0000313" key="2">
    <source>
        <dbReference type="Proteomes" id="UP000029628"/>
    </source>
</evidence>
<dbReference type="AlphaFoldDB" id="A0A096ANC8"/>
<dbReference type="SUPFAM" id="SSF51391">
    <property type="entry name" value="Thiamin phosphate synthase"/>
    <property type="match status" value="1"/>
</dbReference>
<gene>
    <name evidence="1" type="ORF">HMPREF0872_01345</name>
</gene>
<organism evidence="1 2">
    <name type="scientific">Veillonella montpellierensis DNF00314</name>
    <dbReference type="NCBI Taxonomy" id="1401067"/>
    <lineage>
        <taxon>Bacteria</taxon>
        <taxon>Bacillati</taxon>
        <taxon>Bacillota</taxon>
        <taxon>Negativicutes</taxon>
        <taxon>Veillonellales</taxon>
        <taxon>Veillonellaceae</taxon>
        <taxon>Veillonella</taxon>
    </lineage>
</organism>
<dbReference type="EMBL" id="JRNT01000005">
    <property type="protein sequence ID" value="KGF48265.1"/>
    <property type="molecule type" value="Genomic_DNA"/>
</dbReference>
<name>A0A096ANC8_9FIRM</name>
<sequence length="261" mass="30260">MYPITIISDRRLAKRPLKDQITYIIECHKDAIHHKEHLHFYEDSHWITNYGDCQIIIREPDMDYDTYWQLIDELLPTMNQCRMLIHGMMVQGLEDIDRIVTRDLYVHMPLYSLQDIVRKFGKSIDTNPMIGRFLSKHIKGTSIHSVGQWESWLAYVKQYSITGWDYILISPVLPTSCKPNAIALGKSGVVSIINEIHTNCGDINLDRNYDTRDMDIVYKTKNDKTLPFRIYALGGVTSHTYQDVLTWGVDGIAMMSEAMTI</sequence>
<keyword evidence="2" id="KW-1185">Reference proteome</keyword>
<accession>A0A096ANC8</accession>
<dbReference type="Gene3D" id="3.20.20.70">
    <property type="entry name" value="Aldolase class I"/>
    <property type="match status" value="1"/>
</dbReference>
<dbReference type="InterPro" id="IPR013785">
    <property type="entry name" value="Aldolase_TIM"/>
</dbReference>
<dbReference type="Proteomes" id="UP000029628">
    <property type="component" value="Unassembled WGS sequence"/>
</dbReference>
<protein>
    <submittedName>
        <fullName evidence="1">Uncharacterized protein</fullName>
    </submittedName>
</protein>
<dbReference type="RefSeq" id="WP_038151226.1">
    <property type="nucleotide sequence ID" value="NZ_JRNT01000005.1"/>
</dbReference>
<reference evidence="1 2" key="1">
    <citation type="submission" date="2014-07" db="EMBL/GenBank/DDBJ databases">
        <authorList>
            <person name="McCorrison J."/>
            <person name="Sanka R."/>
            <person name="Torralba M."/>
            <person name="Gillis M."/>
            <person name="Haft D.H."/>
            <person name="Methe B."/>
            <person name="Sutton G."/>
            <person name="Nelson K.E."/>
        </authorList>
    </citation>
    <scope>NUCLEOTIDE SEQUENCE [LARGE SCALE GENOMIC DNA]</scope>
    <source>
        <strain evidence="1 2">DNF00314</strain>
    </source>
</reference>
<dbReference type="InterPro" id="IPR036206">
    <property type="entry name" value="ThiamineP_synth_sf"/>
</dbReference>
<evidence type="ECO:0000313" key="1">
    <source>
        <dbReference type="EMBL" id="KGF48265.1"/>
    </source>
</evidence>
<proteinExistence type="predicted"/>